<evidence type="ECO:0000313" key="1">
    <source>
        <dbReference type="EMBL" id="GJN05547.1"/>
    </source>
</evidence>
<accession>A0AAV5D604</accession>
<reference evidence="1" key="1">
    <citation type="journal article" date="2018" name="DNA Res.">
        <title>Multiple hybrid de novo genome assembly of finger millet, an orphan allotetraploid crop.</title>
        <authorList>
            <person name="Hatakeyama M."/>
            <person name="Aluri S."/>
            <person name="Balachadran M.T."/>
            <person name="Sivarajan S.R."/>
            <person name="Patrignani A."/>
            <person name="Gruter S."/>
            <person name="Poveda L."/>
            <person name="Shimizu-Inatsugi R."/>
            <person name="Baeten J."/>
            <person name="Francoijs K.J."/>
            <person name="Nataraja K.N."/>
            <person name="Reddy Y.A.N."/>
            <person name="Phadnis S."/>
            <person name="Ravikumar R.L."/>
            <person name="Schlapbach R."/>
            <person name="Sreeman S.M."/>
            <person name="Shimizu K.K."/>
        </authorList>
    </citation>
    <scope>NUCLEOTIDE SEQUENCE</scope>
</reference>
<reference evidence="1" key="2">
    <citation type="submission" date="2021-12" db="EMBL/GenBank/DDBJ databases">
        <title>Resequencing data analysis of finger millet.</title>
        <authorList>
            <person name="Hatakeyama M."/>
            <person name="Aluri S."/>
            <person name="Balachadran M.T."/>
            <person name="Sivarajan S.R."/>
            <person name="Poveda L."/>
            <person name="Shimizu-Inatsugi R."/>
            <person name="Schlapbach R."/>
            <person name="Sreeman S.M."/>
            <person name="Shimizu K.K."/>
        </authorList>
    </citation>
    <scope>NUCLEOTIDE SEQUENCE</scope>
</reference>
<proteinExistence type="predicted"/>
<comment type="caution">
    <text evidence="1">The sequence shown here is derived from an EMBL/GenBank/DDBJ whole genome shotgun (WGS) entry which is preliminary data.</text>
</comment>
<dbReference type="EMBL" id="BQKI01000012">
    <property type="protein sequence ID" value="GJN05547.1"/>
    <property type="molecule type" value="Genomic_DNA"/>
</dbReference>
<dbReference type="AlphaFoldDB" id="A0AAV5D604"/>
<organism evidence="1 2">
    <name type="scientific">Eleusine coracana subsp. coracana</name>
    <dbReference type="NCBI Taxonomy" id="191504"/>
    <lineage>
        <taxon>Eukaryota</taxon>
        <taxon>Viridiplantae</taxon>
        <taxon>Streptophyta</taxon>
        <taxon>Embryophyta</taxon>
        <taxon>Tracheophyta</taxon>
        <taxon>Spermatophyta</taxon>
        <taxon>Magnoliopsida</taxon>
        <taxon>Liliopsida</taxon>
        <taxon>Poales</taxon>
        <taxon>Poaceae</taxon>
        <taxon>PACMAD clade</taxon>
        <taxon>Chloridoideae</taxon>
        <taxon>Cynodonteae</taxon>
        <taxon>Eleusininae</taxon>
        <taxon>Eleusine</taxon>
    </lineage>
</organism>
<dbReference type="SUPFAM" id="SSF56219">
    <property type="entry name" value="DNase I-like"/>
    <property type="match status" value="1"/>
</dbReference>
<dbReference type="PANTHER" id="PTHR35218:SF9">
    <property type="entry name" value="ENDONUCLEASE_EXONUCLEASE_PHOSPHATASE DOMAIN-CONTAINING PROTEIN"/>
    <property type="match status" value="1"/>
</dbReference>
<evidence type="ECO:0008006" key="3">
    <source>
        <dbReference type="Google" id="ProtNLM"/>
    </source>
</evidence>
<evidence type="ECO:0000313" key="2">
    <source>
        <dbReference type="Proteomes" id="UP001054889"/>
    </source>
</evidence>
<name>A0AAV5D604_ELECO</name>
<dbReference type="Proteomes" id="UP001054889">
    <property type="component" value="Unassembled WGS sequence"/>
</dbReference>
<dbReference type="InterPro" id="IPR036691">
    <property type="entry name" value="Endo/exonu/phosph_ase_sf"/>
</dbReference>
<gene>
    <name evidence="1" type="primary">ga23184</name>
    <name evidence="1" type="ORF">PR202_ga23184</name>
</gene>
<protein>
    <recommendedName>
        <fullName evidence="3">Endonuclease/exonuclease/phosphatase domain-containing protein</fullName>
    </recommendedName>
</protein>
<sequence length="173" mass="19594">MVSTKAQVIFVSETRSSRINRSHLINRFLVIDSYVVPTNGQSGGLWLMWNDDITITVVRSSHHQILAQGVYIPSKKNFNLVYMYGDPHHLKTNEIWEEVSTSVLDNPDTPTFCMGDLNNIMHVNKKSGPSPANAARIHNFCCLVKDCGFFDLGYNGSTYTWTNKCFTTNPIFQ</sequence>
<dbReference type="Gene3D" id="3.60.10.10">
    <property type="entry name" value="Endonuclease/exonuclease/phosphatase"/>
    <property type="match status" value="1"/>
</dbReference>
<dbReference type="PANTHER" id="PTHR35218">
    <property type="entry name" value="RNASE H DOMAIN-CONTAINING PROTEIN"/>
    <property type="match status" value="1"/>
</dbReference>
<keyword evidence="2" id="KW-1185">Reference proteome</keyword>